<dbReference type="SUPFAM" id="SSF53335">
    <property type="entry name" value="S-adenosyl-L-methionine-dependent methyltransferases"/>
    <property type="match status" value="1"/>
</dbReference>
<dbReference type="InterPro" id="IPR040372">
    <property type="entry name" value="YaeB-like"/>
</dbReference>
<feature type="region of interest" description="Disordered" evidence="3">
    <location>
        <begin position="1"/>
        <end position="24"/>
    </location>
</feature>
<evidence type="ECO:0000256" key="2">
    <source>
        <dbReference type="ARBA" id="ARBA00033753"/>
    </source>
</evidence>
<keyword evidence="1" id="KW-0949">S-adenosyl-L-methionine</keyword>
<dbReference type="AlphaFoldDB" id="F4BYT9"/>
<dbReference type="Proteomes" id="UP000007807">
    <property type="component" value="Chromosome"/>
</dbReference>
<dbReference type="CDD" id="cd09281">
    <property type="entry name" value="UPF0066"/>
    <property type="match status" value="1"/>
</dbReference>
<dbReference type="Pfam" id="PF01980">
    <property type="entry name" value="TrmO_N"/>
    <property type="match status" value="1"/>
</dbReference>
<dbReference type="Pfam" id="PF13847">
    <property type="entry name" value="Methyltransf_31"/>
    <property type="match status" value="1"/>
</dbReference>
<dbReference type="EMBL" id="CP002565">
    <property type="protein sequence ID" value="AEB67716.1"/>
    <property type="molecule type" value="Genomic_DNA"/>
</dbReference>
<dbReference type="KEGG" id="mcj:MCON_0952"/>
<dbReference type="GeneID" id="77386018"/>
<dbReference type="Gene3D" id="2.40.30.70">
    <property type="entry name" value="YaeB-like"/>
    <property type="match status" value="1"/>
</dbReference>
<keyword evidence="6" id="KW-1185">Reference proteome</keyword>
<comment type="similarity">
    <text evidence="2">Belongs to the tRNA methyltransferase O family.</text>
</comment>
<gene>
    <name evidence="5" type="ordered locus">MCON_0952</name>
</gene>
<organism evidence="5 6">
    <name type="scientific">Methanothrix soehngenii (strain ATCC 5969 / DSM 3671 / JCM 10134 / NBRC 103675 / OCM 69 / GP-6)</name>
    <name type="common">Methanosaeta concilii</name>
    <dbReference type="NCBI Taxonomy" id="990316"/>
    <lineage>
        <taxon>Archaea</taxon>
        <taxon>Methanobacteriati</taxon>
        <taxon>Methanobacteriota</taxon>
        <taxon>Stenosarchaea group</taxon>
        <taxon>Methanomicrobia</taxon>
        <taxon>Methanotrichales</taxon>
        <taxon>Methanotrichaceae</taxon>
        <taxon>Methanothrix</taxon>
    </lineage>
</organism>
<dbReference type="InterPro" id="IPR036414">
    <property type="entry name" value="YaeB_N_sf"/>
</dbReference>
<dbReference type="RefSeq" id="WP_013718770.1">
    <property type="nucleotide sequence ID" value="NC_015416.1"/>
</dbReference>
<dbReference type="InterPro" id="IPR023370">
    <property type="entry name" value="TrmO-like_N"/>
</dbReference>
<accession>F4BYT9</accession>
<dbReference type="InterPro" id="IPR029063">
    <property type="entry name" value="SAM-dependent_MTases_sf"/>
</dbReference>
<sequence>MDATDTTCGRQCDRPNRHKKGKSSFWMQDPDLVFGGLDLQRGDCFLDLGSGPGDYSIRASRLIGDTGRAYALDKNQDAIVDLRDKVVSEGLKNIKAEVCDISGPLPVKDSCVDICFISTVLHSLNLADVESTLFSEIGRVLKPEGRLAIIECKKEDQPCGPPIDMRISAEELERTITKHGFRKLSLCDLGYNYLIQFRKIPEELTDLLKQKDASIVLHPVGIIRSKIEKPFLVAGEEGLKMQGDLKDAVVKIHEMPGEISNIIIYEGLDGILDGIEEYSHLVILYWAHKVPEEGRSLTRVHPMGREDIPEKGIFCTCSPARPNPVLMTVVHLKGRKGNVLEVLGLDAVDGSPVIDIKPYVKDFFPQEDVHIPEWMQRLQEEVNKGKSPNKTQS</sequence>
<evidence type="ECO:0000313" key="5">
    <source>
        <dbReference type="EMBL" id="AEB67716.1"/>
    </source>
</evidence>
<reference evidence="5 6" key="1">
    <citation type="journal article" date="2011" name="J. Bacteriol.">
        <title>Complete genome sequence of Methanosaeta concilii, a specialist in aceticlastic methanogenesis.</title>
        <authorList>
            <person name="Barber R.D."/>
            <person name="Zhang L."/>
            <person name="Harnack M."/>
            <person name="Olson M.V."/>
            <person name="Kaul R."/>
            <person name="Ingram-Smith C."/>
            <person name="Smith K.S."/>
        </authorList>
    </citation>
    <scope>NUCLEOTIDE SEQUENCE [LARGE SCALE GENOMIC DNA]</scope>
    <source>
        <strain evidence="6">ATCC 5969 / DSM 3671 / JCM 10134 / NBRC 103675 / OCM 69 / GP-6</strain>
    </source>
</reference>
<protein>
    <recommendedName>
        <fullName evidence="4">TsaA-like domain-containing protein</fullName>
    </recommendedName>
</protein>
<evidence type="ECO:0000313" key="6">
    <source>
        <dbReference type="Proteomes" id="UP000007807"/>
    </source>
</evidence>
<dbReference type="CDD" id="cd02440">
    <property type="entry name" value="AdoMet_MTases"/>
    <property type="match status" value="1"/>
</dbReference>
<evidence type="ECO:0000259" key="4">
    <source>
        <dbReference type="PROSITE" id="PS51668"/>
    </source>
</evidence>
<dbReference type="PANTHER" id="PTHR12818">
    <property type="entry name" value="TRNA (ADENINE(37)-N6)-METHYLTRANSFERASE"/>
    <property type="match status" value="1"/>
</dbReference>
<dbReference type="PANTHER" id="PTHR12818:SF0">
    <property type="entry name" value="TRNA (ADENINE(37)-N6)-METHYLTRANSFERASE"/>
    <property type="match status" value="1"/>
</dbReference>
<dbReference type="HOGENOM" id="CLU_701333_0_0_2"/>
<dbReference type="InParanoid" id="F4BYT9"/>
<dbReference type="Gene3D" id="3.40.50.150">
    <property type="entry name" value="Vaccinia Virus protein VP39"/>
    <property type="match status" value="1"/>
</dbReference>
<dbReference type="InterPro" id="IPR036413">
    <property type="entry name" value="YaeB-like_sf"/>
</dbReference>
<dbReference type="NCBIfam" id="TIGR00104">
    <property type="entry name" value="tRNA_TsaA"/>
    <property type="match status" value="1"/>
</dbReference>
<name>F4BYT9_METSG</name>
<proteinExistence type="inferred from homology"/>
<dbReference type="InterPro" id="IPR025714">
    <property type="entry name" value="Methyltranfer_dom"/>
</dbReference>
<evidence type="ECO:0000256" key="1">
    <source>
        <dbReference type="ARBA" id="ARBA00022691"/>
    </source>
</evidence>
<dbReference type="STRING" id="990316.MCON_0952"/>
<feature type="domain" description="TsaA-like" evidence="4">
    <location>
        <begin position="217"/>
        <end position="368"/>
    </location>
</feature>
<dbReference type="SUPFAM" id="SSF118196">
    <property type="entry name" value="YaeB-like"/>
    <property type="match status" value="1"/>
</dbReference>
<dbReference type="PROSITE" id="PS51668">
    <property type="entry name" value="TSAA_2"/>
    <property type="match status" value="1"/>
</dbReference>
<evidence type="ECO:0000256" key="3">
    <source>
        <dbReference type="SAM" id="MobiDB-lite"/>
    </source>
</evidence>